<dbReference type="eggNOG" id="ENOG5033C8D">
    <property type="taxonomic scope" value="Bacteria"/>
</dbReference>
<comment type="caution">
    <text evidence="2">The sequence shown here is derived from an EMBL/GenBank/DDBJ whole genome shotgun (WGS) entry which is preliminary data.</text>
</comment>
<dbReference type="OrthoDB" id="5125216at2"/>
<dbReference type="STRING" id="1089455.MOPEL_135_02010"/>
<dbReference type="RefSeq" id="WP_009760620.1">
    <property type="nucleotide sequence ID" value="NZ_BAFE01000094.1"/>
</dbReference>
<sequence length="113" mass="11845">MKLKLTFLAGAAAGYVLGTRAGRDRYDDMKKQADALWHDPRVQEKVSVATETVKEKAPDVGAKISSAAGSAASTVKDKVSDAAGDEGEGEGGAMIGQEKGSDYTPRETKVQSK</sequence>
<reference evidence="2 3" key="1">
    <citation type="submission" date="2012-02" db="EMBL/GenBank/DDBJ databases">
        <title>Whole genome shotgun sequence of Mobilicoccus pelagius NBRC 104925.</title>
        <authorList>
            <person name="Yoshida Y."/>
            <person name="Hosoyama A."/>
            <person name="Tsuchikane K."/>
            <person name="Katsumata H."/>
            <person name="Yamazaki S."/>
            <person name="Fujita N."/>
        </authorList>
    </citation>
    <scope>NUCLEOTIDE SEQUENCE [LARGE SCALE GENOMIC DNA]</scope>
    <source>
        <strain evidence="2 3">NBRC 104925</strain>
    </source>
</reference>
<gene>
    <name evidence="2" type="ORF">MOPEL_135_02010</name>
</gene>
<name>H5UW55_9MICO</name>
<evidence type="ECO:0000256" key="1">
    <source>
        <dbReference type="SAM" id="MobiDB-lite"/>
    </source>
</evidence>
<accession>H5UW55</accession>
<evidence type="ECO:0008006" key="4">
    <source>
        <dbReference type="Google" id="ProtNLM"/>
    </source>
</evidence>
<evidence type="ECO:0000313" key="2">
    <source>
        <dbReference type="EMBL" id="GAB49963.1"/>
    </source>
</evidence>
<proteinExistence type="predicted"/>
<evidence type="ECO:0000313" key="3">
    <source>
        <dbReference type="Proteomes" id="UP000004367"/>
    </source>
</evidence>
<dbReference type="Proteomes" id="UP000004367">
    <property type="component" value="Unassembled WGS sequence"/>
</dbReference>
<dbReference type="EMBL" id="BAFE01000094">
    <property type="protein sequence ID" value="GAB49963.1"/>
    <property type="molecule type" value="Genomic_DNA"/>
</dbReference>
<organism evidence="2 3">
    <name type="scientific">Mobilicoccus pelagius NBRC 104925</name>
    <dbReference type="NCBI Taxonomy" id="1089455"/>
    <lineage>
        <taxon>Bacteria</taxon>
        <taxon>Bacillati</taxon>
        <taxon>Actinomycetota</taxon>
        <taxon>Actinomycetes</taxon>
        <taxon>Micrococcales</taxon>
        <taxon>Dermatophilaceae</taxon>
        <taxon>Mobilicoccus</taxon>
    </lineage>
</organism>
<protein>
    <recommendedName>
        <fullName evidence="4">YtxH domain-containing protein</fullName>
    </recommendedName>
</protein>
<dbReference type="AlphaFoldDB" id="H5UW55"/>
<keyword evidence="3" id="KW-1185">Reference proteome</keyword>
<feature type="region of interest" description="Disordered" evidence="1">
    <location>
        <begin position="65"/>
        <end position="113"/>
    </location>
</feature>
<feature type="compositionally biased region" description="Basic and acidic residues" evidence="1">
    <location>
        <begin position="99"/>
        <end position="113"/>
    </location>
</feature>